<keyword evidence="3" id="KW-1185">Reference proteome</keyword>
<protein>
    <submittedName>
        <fullName evidence="2">Uncharacterized protein</fullName>
    </submittedName>
</protein>
<reference evidence="2 3" key="1">
    <citation type="journal article" date="2018" name="Sci. Rep.">
        <title>Comparative analysis of the Pocillopora damicornis genome highlights role of immune system in coral evolution.</title>
        <authorList>
            <person name="Cunning R."/>
            <person name="Bay R.A."/>
            <person name="Gillette P."/>
            <person name="Baker A.C."/>
            <person name="Traylor-Knowles N."/>
        </authorList>
    </citation>
    <scope>NUCLEOTIDE SEQUENCE [LARGE SCALE GENOMIC DNA]</scope>
    <source>
        <strain evidence="2">RSMAS</strain>
        <tissue evidence="2">Whole animal</tissue>
    </source>
</reference>
<dbReference type="OrthoDB" id="5995352at2759"/>
<accession>A0A3M6U686</accession>
<gene>
    <name evidence="2" type="ORF">pdam_00021253</name>
</gene>
<feature type="signal peptide" evidence="1">
    <location>
        <begin position="1"/>
        <end position="22"/>
    </location>
</feature>
<organism evidence="2 3">
    <name type="scientific">Pocillopora damicornis</name>
    <name type="common">Cauliflower coral</name>
    <name type="synonym">Millepora damicornis</name>
    <dbReference type="NCBI Taxonomy" id="46731"/>
    <lineage>
        <taxon>Eukaryota</taxon>
        <taxon>Metazoa</taxon>
        <taxon>Cnidaria</taxon>
        <taxon>Anthozoa</taxon>
        <taxon>Hexacorallia</taxon>
        <taxon>Scleractinia</taxon>
        <taxon>Astrocoeniina</taxon>
        <taxon>Pocilloporidae</taxon>
        <taxon>Pocillopora</taxon>
    </lineage>
</organism>
<keyword evidence="1" id="KW-0732">Signal</keyword>
<dbReference type="AlphaFoldDB" id="A0A3M6U686"/>
<comment type="caution">
    <text evidence="2">The sequence shown here is derived from an EMBL/GenBank/DDBJ whole genome shotgun (WGS) entry which is preliminary data.</text>
</comment>
<evidence type="ECO:0000256" key="1">
    <source>
        <dbReference type="SAM" id="SignalP"/>
    </source>
</evidence>
<proteinExistence type="predicted"/>
<sequence length="123" mass="13363">MEFYKVLVVFLAIYLHYGNCRAAAFTKIMRGIQNGAVPSTQDAAAWRQKRSPGDEPSCYTGTHASITLPSNNTVSVPICKTVTSYKTACFSSMANNNNQRKCVPSHMITMEGVAFNTACSCAP</sequence>
<evidence type="ECO:0000313" key="2">
    <source>
        <dbReference type="EMBL" id="RMX49170.1"/>
    </source>
</evidence>
<dbReference type="EMBL" id="RCHS01002166">
    <property type="protein sequence ID" value="RMX49170.1"/>
    <property type="molecule type" value="Genomic_DNA"/>
</dbReference>
<name>A0A3M6U686_POCDA</name>
<feature type="chain" id="PRO_5018300247" evidence="1">
    <location>
        <begin position="23"/>
        <end position="123"/>
    </location>
</feature>
<dbReference type="Proteomes" id="UP000275408">
    <property type="component" value="Unassembled WGS sequence"/>
</dbReference>
<evidence type="ECO:0000313" key="3">
    <source>
        <dbReference type="Proteomes" id="UP000275408"/>
    </source>
</evidence>